<proteinExistence type="predicted"/>
<dbReference type="InterPro" id="IPR002156">
    <property type="entry name" value="RNaseH_domain"/>
</dbReference>
<dbReference type="InterPro" id="IPR044730">
    <property type="entry name" value="RNase_H-like_dom_plant"/>
</dbReference>
<dbReference type="InterPro" id="IPR012337">
    <property type="entry name" value="RNaseH-like_sf"/>
</dbReference>
<dbReference type="GO" id="GO:0004523">
    <property type="term" value="F:RNA-DNA hybrid ribonuclease activity"/>
    <property type="evidence" value="ECO:0007669"/>
    <property type="project" value="InterPro"/>
</dbReference>
<dbReference type="CDD" id="cd06222">
    <property type="entry name" value="RNase_H_like"/>
    <property type="match status" value="1"/>
</dbReference>
<feature type="domain" description="RNase H type-1" evidence="1">
    <location>
        <begin position="2"/>
        <end position="98"/>
    </location>
</feature>
<name>A0A151R968_CAJCA</name>
<dbReference type="SUPFAM" id="SSF53098">
    <property type="entry name" value="Ribonuclease H-like"/>
    <property type="match status" value="1"/>
</dbReference>
<keyword evidence="3" id="KW-1185">Reference proteome</keyword>
<dbReference type="GO" id="GO:0003676">
    <property type="term" value="F:nucleic acid binding"/>
    <property type="evidence" value="ECO:0007669"/>
    <property type="project" value="InterPro"/>
</dbReference>
<dbReference type="Gramene" id="C.cajan_39889.t">
    <property type="protein sequence ID" value="C.cajan_39889.t.cds1"/>
    <property type="gene ID" value="C.cajan_39889"/>
</dbReference>
<dbReference type="PANTHER" id="PTHR47723">
    <property type="entry name" value="OS05G0353850 PROTEIN"/>
    <property type="match status" value="1"/>
</dbReference>
<sequence>MGRCLVAFSCKLGCCSIAKTELRAILHGLHIIRERRIGERVLIESDSTIAVNLINEGCSHPCFALVQDIVSLIQQKHVISCSHIFREVNQVVDVLVKHRPRLEKLFRFMIFLLLLFNHCY</sequence>
<dbReference type="AlphaFoldDB" id="A0A151R968"/>
<evidence type="ECO:0000259" key="1">
    <source>
        <dbReference type="Pfam" id="PF13456"/>
    </source>
</evidence>
<dbReference type="PANTHER" id="PTHR47723:SF19">
    <property type="entry name" value="POLYNUCLEOTIDYL TRANSFERASE, RIBONUCLEASE H-LIKE SUPERFAMILY PROTEIN"/>
    <property type="match status" value="1"/>
</dbReference>
<dbReference type="Proteomes" id="UP000075243">
    <property type="component" value="Unassembled WGS sequence"/>
</dbReference>
<dbReference type="InterPro" id="IPR053151">
    <property type="entry name" value="RNase_H-like"/>
</dbReference>
<protein>
    <submittedName>
        <fullName evidence="2">Ribonuclease H protein At1g65750 family</fullName>
    </submittedName>
</protein>
<evidence type="ECO:0000313" key="3">
    <source>
        <dbReference type="Proteomes" id="UP000075243"/>
    </source>
</evidence>
<dbReference type="Pfam" id="PF13456">
    <property type="entry name" value="RVT_3"/>
    <property type="match status" value="1"/>
</dbReference>
<gene>
    <name evidence="2" type="ORF">KK1_039538</name>
</gene>
<dbReference type="Gene3D" id="3.30.420.10">
    <property type="entry name" value="Ribonuclease H-like superfamily/Ribonuclease H"/>
    <property type="match status" value="1"/>
</dbReference>
<reference evidence="2" key="1">
    <citation type="journal article" date="2012" name="Nat. Biotechnol.">
        <title>Draft genome sequence of pigeonpea (Cajanus cajan), an orphan legume crop of resource-poor farmers.</title>
        <authorList>
            <person name="Varshney R.K."/>
            <person name="Chen W."/>
            <person name="Li Y."/>
            <person name="Bharti A.K."/>
            <person name="Saxena R.K."/>
            <person name="Schlueter J.A."/>
            <person name="Donoghue M.T."/>
            <person name="Azam S."/>
            <person name="Fan G."/>
            <person name="Whaley A.M."/>
            <person name="Farmer A.D."/>
            <person name="Sheridan J."/>
            <person name="Iwata A."/>
            <person name="Tuteja R."/>
            <person name="Penmetsa R.V."/>
            <person name="Wu W."/>
            <person name="Upadhyaya H.D."/>
            <person name="Yang S.P."/>
            <person name="Shah T."/>
            <person name="Saxena K.B."/>
            <person name="Michael T."/>
            <person name="McCombie W.R."/>
            <person name="Yang B."/>
            <person name="Zhang G."/>
            <person name="Yang H."/>
            <person name="Wang J."/>
            <person name="Spillane C."/>
            <person name="Cook D.R."/>
            <person name="May G.D."/>
            <person name="Xu X."/>
            <person name="Jackson S.A."/>
        </authorList>
    </citation>
    <scope>NUCLEOTIDE SEQUENCE [LARGE SCALE GENOMIC DNA]</scope>
</reference>
<organism evidence="2 3">
    <name type="scientific">Cajanus cajan</name>
    <name type="common">Pigeon pea</name>
    <name type="synonym">Cajanus indicus</name>
    <dbReference type="NCBI Taxonomy" id="3821"/>
    <lineage>
        <taxon>Eukaryota</taxon>
        <taxon>Viridiplantae</taxon>
        <taxon>Streptophyta</taxon>
        <taxon>Embryophyta</taxon>
        <taxon>Tracheophyta</taxon>
        <taxon>Spermatophyta</taxon>
        <taxon>Magnoliopsida</taxon>
        <taxon>eudicotyledons</taxon>
        <taxon>Gunneridae</taxon>
        <taxon>Pentapetalae</taxon>
        <taxon>rosids</taxon>
        <taxon>fabids</taxon>
        <taxon>Fabales</taxon>
        <taxon>Fabaceae</taxon>
        <taxon>Papilionoideae</taxon>
        <taxon>50 kb inversion clade</taxon>
        <taxon>NPAAA clade</taxon>
        <taxon>indigoferoid/millettioid clade</taxon>
        <taxon>Phaseoleae</taxon>
        <taxon>Cajanus</taxon>
    </lineage>
</organism>
<evidence type="ECO:0000313" key="2">
    <source>
        <dbReference type="EMBL" id="KYP39174.1"/>
    </source>
</evidence>
<accession>A0A151R968</accession>
<dbReference type="InterPro" id="IPR036397">
    <property type="entry name" value="RNaseH_sf"/>
</dbReference>
<dbReference type="EMBL" id="KQ483931">
    <property type="protein sequence ID" value="KYP39174.1"/>
    <property type="molecule type" value="Genomic_DNA"/>
</dbReference>